<evidence type="ECO:0000256" key="1">
    <source>
        <dbReference type="SAM" id="MobiDB-lite"/>
    </source>
</evidence>
<evidence type="ECO:0000313" key="2">
    <source>
        <dbReference type="EMBL" id="GAA1676871.1"/>
    </source>
</evidence>
<dbReference type="Proteomes" id="UP001499851">
    <property type="component" value="Unassembled WGS sequence"/>
</dbReference>
<feature type="region of interest" description="Disordered" evidence="1">
    <location>
        <begin position="244"/>
        <end position="274"/>
    </location>
</feature>
<reference evidence="2 3" key="1">
    <citation type="journal article" date="2019" name="Int. J. Syst. Evol. Microbiol.">
        <title>The Global Catalogue of Microorganisms (GCM) 10K type strain sequencing project: providing services to taxonomists for standard genome sequencing and annotation.</title>
        <authorList>
            <consortium name="The Broad Institute Genomics Platform"/>
            <consortium name="The Broad Institute Genome Sequencing Center for Infectious Disease"/>
            <person name="Wu L."/>
            <person name="Ma J."/>
        </authorList>
    </citation>
    <scope>NUCLEOTIDE SEQUENCE [LARGE SCALE GENOMIC DNA]</scope>
    <source>
        <strain evidence="2 3">JCM 16001</strain>
    </source>
</reference>
<evidence type="ECO:0000313" key="3">
    <source>
        <dbReference type="Proteomes" id="UP001499851"/>
    </source>
</evidence>
<name>A0ABN2GUW7_9ACTN</name>
<comment type="caution">
    <text evidence="2">The sequence shown here is derived from an EMBL/GenBank/DDBJ whole genome shotgun (WGS) entry which is preliminary data.</text>
</comment>
<dbReference type="EMBL" id="BAAAQF010000007">
    <property type="protein sequence ID" value="GAA1676871.1"/>
    <property type="molecule type" value="Genomic_DNA"/>
</dbReference>
<protein>
    <recommendedName>
        <fullName evidence="4">PPE family domain-containing protein</fullName>
    </recommendedName>
</protein>
<keyword evidence="3" id="KW-1185">Reference proteome</keyword>
<feature type="compositionally biased region" description="Basic and acidic residues" evidence="1">
    <location>
        <begin position="391"/>
        <end position="415"/>
    </location>
</feature>
<dbReference type="RefSeq" id="WP_344486588.1">
    <property type="nucleotide sequence ID" value="NZ_BAAAQF010000007.1"/>
</dbReference>
<feature type="compositionally biased region" description="Basic and acidic residues" evidence="1">
    <location>
        <begin position="364"/>
        <end position="376"/>
    </location>
</feature>
<feature type="compositionally biased region" description="Low complexity" evidence="1">
    <location>
        <begin position="334"/>
        <end position="348"/>
    </location>
</feature>
<gene>
    <name evidence="2" type="ORF">GCM10009830_24540</name>
</gene>
<accession>A0ABN2GUW7</accession>
<organism evidence="2 3">
    <name type="scientific">Glycomyces endophyticus</name>
    <dbReference type="NCBI Taxonomy" id="480996"/>
    <lineage>
        <taxon>Bacteria</taxon>
        <taxon>Bacillati</taxon>
        <taxon>Actinomycetota</taxon>
        <taxon>Actinomycetes</taxon>
        <taxon>Glycomycetales</taxon>
        <taxon>Glycomycetaceae</taxon>
        <taxon>Glycomyces</taxon>
    </lineage>
</organism>
<evidence type="ECO:0008006" key="4">
    <source>
        <dbReference type="Google" id="ProtNLM"/>
    </source>
</evidence>
<sequence>MAEPLGFAHYRDSYSTEQLWDMLITQGNPTSVELSAAVWATARGKLATTREALNANVTDLVDHWRGPASEEFQNRTLLIIQYSAATESYMQAAEQEYLPGIAAKLASAQARARGDNQLGEDLNPANDIPELEEWLEQVKGLSRADVAGLTSNQWVACTNEHTAWREDRHDELAEIIADLGAEYAAITQAYFAEPLPREPEGMPGGTTFERPATGVFAETPADSGRVPVIANSAPTEPVFYPDEDDEDELAGSWNFTSHDDFDEPSGGLAAGGTAVNLPGAPSTYGAVPTSGGTALPPGTNTLGAGGFGPGPVSTRSPGATGSHGPLPPGQRPIGAASRGAAGRTGATGPVHGRRNADDAEEEETAPRESKYVKAEDVFSAPFDRAVGPAHDGPKHQRAWDKEHDAWEERRRETED</sequence>
<feature type="region of interest" description="Disordered" evidence="1">
    <location>
        <begin position="286"/>
        <end position="415"/>
    </location>
</feature>
<proteinExistence type="predicted"/>